<organism evidence="2 3">
    <name type="scientific">Xyrichtys novacula</name>
    <name type="common">Pearly razorfish</name>
    <name type="synonym">Hemipteronotus novacula</name>
    <dbReference type="NCBI Taxonomy" id="13765"/>
    <lineage>
        <taxon>Eukaryota</taxon>
        <taxon>Metazoa</taxon>
        <taxon>Chordata</taxon>
        <taxon>Craniata</taxon>
        <taxon>Vertebrata</taxon>
        <taxon>Euteleostomi</taxon>
        <taxon>Actinopterygii</taxon>
        <taxon>Neopterygii</taxon>
        <taxon>Teleostei</taxon>
        <taxon>Neoteleostei</taxon>
        <taxon>Acanthomorphata</taxon>
        <taxon>Eupercaria</taxon>
        <taxon>Labriformes</taxon>
        <taxon>Labridae</taxon>
        <taxon>Xyrichtys</taxon>
    </lineage>
</organism>
<feature type="region of interest" description="Disordered" evidence="1">
    <location>
        <begin position="399"/>
        <end position="430"/>
    </location>
</feature>
<accession>A0AAV1G1P4</accession>
<sequence>MQCMKVALEQQVKYLQEEVSRRAEETSIITVKAQELHYCLQSLNAQLETERYWNLALQNDWQDLCLRLEFADQQYGKQVEQLEELEAEKLALEQKVKELQEDGISRRAEDETSDTGVNQELQELVTSLKTQLQAEKNRAENLKREGEDLRSRLQIVNNNLTQLEAEKLAQEQKTEAEREERQRKEDSDKTEKVEELQQLVELFKTELQAEKNKTKTLRSEQEELRSSLQKIEKQNLKQANQSEAEKLVLEQTVRRLREETKNRAKTEKIYLAKIQTSHEMVVNQSIVLHDKYRMTDALTKQLKEVLDKRRKEMKLIEKVTTENEFLKQTVWELQEAIMRRTKTAENDLTTIQEGLDKEASQIILLQEKEQMADDHMTQMEDVRHQLLDKNSNEMKLTEDLTTENETIEETPEMEEISGATPETFEETPQISWWRRVKKGLTPKHRRQYKQRMSDQEMKTPTSP</sequence>
<evidence type="ECO:0000256" key="1">
    <source>
        <dbReference type="SAM" id="MobiDB-lite"/>
    </source>
</evidence>
<evidence type="ECO:0000313" key="3">
    <source>
        <dbReference type="Proteomes" id="UP001178508"/>
    </source>
</evidence>
<name>A0AAV1G1P4_XYRNO</name>
<reference evidence="2" key="1">
    <citation type="submission" date="2023-08" db="EMBL/GenBank/DDBJ databases">
        <authorList>
            <person name="Alioto T."/>
            <person name="Alioto T."/>
            <person name="Gomez Garrido J."/>
        </authorList>
    </citation>
    <scope>NUCLEOTIDE SEQUENCE</scope>
</reference>
<dbReference type="Proteomes" id="UP001178508">
    <property type="component" value="Chromosome 11"/>
</dbReference>
<proteinExistence type="predicted"/>
<dbReference type="AlphaFoldDB" id="A0AAV1G1P4"/>
<dbReference type="EMBL" id="OY660874">
    <property type="protein sequence ID" value="CAJ1067248.1"/>
    <property type="molecule type" value="Genomic_DNA"/>
</dbReference>
<protein>
    <submittedName>
        <fullName evidence="2">Kinectin-like</fullName>
    </submittedName>
</protein>
<feature type="region of interest" description="Disordered" evidence="1">
    <location>
        <begin position="442"/>
        <end position="463"/>
    </location>
</feature>
<feature type="region of interest" description="Disordered" evidence="1">
    <location>
        <begin position="169"/>
        <end position="192"/>
    </location>
</feature>
<keyword evidence="3" id="KW-1185">Reference proteome</keyword>
<feature type="compositionally biased region" description="Acidic residues" evidence="1">
    <location>
        <begin position="400"/>
        <end position="415"/>
    </location>
</feature>
<gene>
    <name evidence="2" type="ORF">XNOV1_A019288</name>
</gene>
<evidence type="ECO:0000313" key="2">
    <source>
        <dbReference type="EMBL" id="CAJ1067248.1"/>
    </source>
</evidence>